<dbReference type="Proteomes" id="UP001500908">
    <property type="component" value="Unassembled WGS sequence"/>
</dbReference>
<dbReference type="Gene3D" id="3.40.50.1360">
    <property type="match status" value="1"/>
</dbReference>
<dbReference type="PANTHER" id="PTHR11054">
    <property type="entry name" value="6-PHOSPHOGLUCONOLACTONASE"/>
    <property type="match status" value="1"/>
</dbReference>
<evidence type="ECO:0000256" key="1">
    <source>
        <dbReference type="ARBA" id="ARBA00000832"/>
    </source>
</evidence>
<evidence type="ECO:0000313" key="10">
    <source>
        <dbReference type="Proteomes" id="UP001500908"/>
    </source>
</evidence>
<organism evidence="9 10">
    <name type="scientific">Salinactinospora qingdaonensis</name>
    <dbReference type="NCBI Taxonomy" id="702744"/>
    <lineage>
        <taxon>Bacteria</taxon>
        <taxon>Bacillati</taxon>
        <taxon>Actinomycetota</taxon>
        <taxon>Actinomycetes</taxon>
        <taxon>Streptosporangiales</taxon>
        <taxon>Nocardiopsidaceae</taxon>
        <taxon>Salinactinospora</taxon>
    </lineage>
</organism>
<protein>
    <recommendedName>
        <fullName evidence="6 7">6-phosphogluconolactonase</fullName>
        <shortName evidence="7">6PGL</shortName>
        <ecNumber evidence="5 7">3.1.1.31</ecNumber>
    </recommendedName>
</protein>
<dbReference type="InterPro" id="IPR005900">
    <property type="entry name" value="6-phosphogluconolactonase_DevB"/>
</dbReference>
<keyword evidence="7" id="KW-0378">Hydrolase</keyword>
<dbReference type="InterPro" id="IPR039104">
    <property type="entry name" value="6PGL"/>
</dbReference>
<dbReference type="CDD" id="cd01400">
    <property type="entry name" value="6PGL"/>
    <property type="match status" value="1"/>
</dbReference>
<evidence type="ECO:0000256" key="6">
    <source>
        <dbReference type="ARBA" id="ARBA00020337"/>
    </source>
</evidence>
<dbReference type="NCBIfam" id="TIGR01198">
    <property type="entry name" value="pgl"/>
    <property type="match status" value="1"/>
</dbReference>
<comment type="catalytic activity">
    <reaction evidence="1 7">
        <text>6-phospho-D-glucono-1,5-lactone + H2O = 6-phospho-D-gluconate + H(+)</text>
        <dbReference type="Rhea" id="RHEA:12556"/>
        <dbReference type="ChEBI" id="CHEBI:15377"/>
        <dbReference type="ChEBI" id="CHEBI:15378"/>
        <dbReference type="ChEBI" id="CHEBI:57955"/>
        <dbReference type="ChEBI" id="CHEBI:58759"/>
        <dbReference type="EC" id="3.1.1.31"/>
    </reaction>
</comment>
<dbReference type="EMBL" id="BAABDD010000002">
    <property type="protein sequence ID" value="GAA3727277.1"/>
    <property type="molecule type" value="Genomic_DNA"/>
</dbReference>
<evidence type="ECO:0000256" key="2">
    <source>
        <dbReference type="ARBA" id="ARBA00002681"/>
    </source>
</evidence>
<evidence type="ECO:0000259" key="8">
    <source>
        <dbReference type="Pfam" id="PF01182"/>
    </source>
</evidence>
<evidence type="ECO:0000256" key="5">
    <source>
        <dbReference type="ARBA" id="ARBA00013198"/>
    </source>
</evidence>
<evidence type="ECO:0000256" key="4">
    <source>
        <dbReference type="ARBA" id="ARBA00010662"/>
    </source>
</evidence>
<feature type="domain" description="Glucosamine/galactosamine-6-phosphate isomerase" evidence="8">
    <location>
        <begin position="11"/>
        <end position="236"/>
    </location>
</feature>
<comment type="function">
    <text evidence="2 7">Hydrolysis of 6-phosphogluconolactone to 6-phosphogluconate.</text>
</comment>
<evidence type="ECO:0000313" key="9">
    <source>
        <dbReference type="EMBL" id="GAA3727277.1"/>
    </source>
</evidence>
<dbReference type="RefSeq" id="WP_344966819.1">
    <property type="nucleotide sequence ID" value="NZ_BAABDD010000002.1"/>
</dbReference>
<dbReference type="Pfam" id="PF01182">
    <property type="entry name" value="Glucosamine_iso"/>
    <property type="match status" value="1"/>
</dbReference>
<name>A0ABP7EZF7_9ACTN</name>
<gene>
    <name evidence="7 9" type="primary">pgl</name>
    <name evidence="9" type="ORF">GCM10022402_04920</name>
</gene>
<sequence>MSAPAVVVHRDADLLAKATAARVITTLVDAQAARGHAAIALTGGTIGIAVLDQVRREPARDAVDWRRLDVWWGDERFLPSGDRERNETQAREALLDHLELDPARVHPMPAADSAADTPEQGAHRYAEELRAAAERAGAPTTPALDLVLLGVGPDAHVASLFPQAPALAETERTVVAVHGSPKPPPTRVTLTVPAIKAAREVWLLASGTAKAEAVGLALRDSGSAGAPAARARGRSRTLFLLDEAAAGQVPSELPPARD</sequence>
<comment type="similarity">
    <text evidence="4 7">Belongs to the glucosamine/galactosamine-6-phosphate isomerase family. 6-phosphogluconolactonase subfamily.</text>
</comment>
<keyword evidence="10" id="KW-1185">Reference proteome</keyword>
<evidence type="ECO:0000256" key="7">
    <source>
        <dbReference type="RuleBase" id="RU365095"/>
    </source>
</evidence>
<dbReference type="EC" id="3.1.1.31" evidence="5 7"/>
<proteinExistence type="inferred from homology"/>
<reference evidence="10" key="1">
    <citation type="journal article" date="2019" name="Int. J. Syst. Evol. Microbiol.">
        <title>The Global Catalogue of Microorganisms (GCM) 10K type strain sequencing project: providing services to taxonomists for standard genome sequencing and annotation.</title>
        <authorList>
            <consortium name="The Broad Institute Genomics Platform"/>
            <consortium name="The Broad Institute Genome Sequencing Center for Infectious Disease"/>
            <person name="Wu L."/>
            <person name="Ma J."/>
        </authorList>
    </citation>
    <scope>NUCLEOTIDE SEQUENCE [LARGE SCALE GENOMIC DNA]</scope>
    <source>
        <strain evidence="10">JCM 17137</strain>
    </source>
</reference>
<dbReference type="SUPFAM" id="SSF100950">
    <property type="entry name" value="NagB/RpiA/CoA transferase-like"/>
    <property type="match status" value="1"/>
</dbReference>
<accession>A0ABP7EZF7</accession>
<comment type="caution">
    <text evidence="9">The sequence shown here is derived from an EMBL/GenBank/DDBJ whole genome shotgun (WGS) entry which is preliminary data.</text>
</comment>
<dbReference type="InterPro" id="IPR006148">
    <property type="entry name" value="Glc/Gal-6P_isomerase"/>
</dbReference>
<evidence type="ECO:0000256" key="3">
    <source>
        <dbReference type="ARBA" id="ARBA00004961"/>
    </source>
</evidence>
<dbReference type="InterPro" id="IPR037171">
    <property type="entry name" value="NagB/RpiA_transferase-like"/>
</dbReference>
<comment type="pathway">
    <text evidence="3 7">Carbohydrate degradation; pentose phosphate pathway; D-ribulose 5-phosphate from D-glucose 6-phosphate (oxidative stage): step 2/3.</text>
</comment>
<dbReference type="PANTHER" id="PTHR11054:SF0">
    <property type="entry name" value="6-PHOSPHOGLUCONOLACTONASE"/>
    <property type="match status" value="1"/>
</dbReference>